<proteinExistence type="inferred from homology"/>
<dbReference type="PIRSF" id="PIRSF002888">
    <property type="entry name" value="FliM"/>
    <property type="match status" value="1"/>
</dbReference>
<dbReference type="Proteomes" id="UP001172738">
    <property type="component" value="Unassembled WGS sequence"/>
</dbReference>
<keyword evidence="7" id="KW-0283">Flagellar rotation</keyword>
<evidence type="ECO:0000313" key="11">
    <source>
        <dbReference type="EMBL" id="MDN4472365.1"/>
    </source>
</evidence>
<keyword evidence="8" id="KW-0472">Membrane</keyword>
<dbReference type="Gene3D" id="3.40.1550.10">
    <property type="entry name" value="CheC-like"/>
    <property type="match status" value="1"/>
</dbReference>
<dbReference type="InterPro" id="IPR001689">
    <property type="entry name" value="Flag_FliM"/>
</dbReference>
<dbReference type="Gene3D" id="2.30.330.10">
    <property type="entry name" value="SpoA-like"/>
    <property type="match status" value="1"/>
</dbReference>
<dbReference type="Pfam" id="PF02154">
    <property type="entry name" value="FliM"/>
    <property type="match status" value="1"/>
</dbReference>
<dbReference type="PANTHER" id="PTHR30034:SF6">
    <property type="entry name" value="YOP PROTEINS TRANSLOCATION PROTEIN Q"/>
    <property type="match status" value="1"/>
</dbReference>
<accession>A0ABT8FZP5</accession>
<keyword evidence="11" id="KW-0969">Cilium</keyword>
<keyword evidence="11" id="KW-0282">Flagellum</keyword>
<dbReference type="InterPro" id="IPR001543">
    <property type="entry name" value="FliN-like_C"/>
</dbReference>
<comment type="subcellular location">
    <subcellularLocation>
        <location evidence="1">Bacterial flagellum basal body</location>
    </subcellularLocation>
    <subcellularLocation>
        <location evidence="2">Cell membrane</location>
        <topology evidence="2">Peripheral membrane protein</topology>
    </subcellularLocation>
</comment>
<protein>
    <recommendedName>
        <fullName evidence="4">Flagellar motor switch protein FliM</fullName>
    </recommendedName>
</protein>
<evidence type="ECO:0000256" key="9">
    <source>
        <dbReference type="ARBA" id="ARBA00023143"/>
    </source>
</evidence>
<keyword evidence="5" id="KW-1003">Cell membrane</keyword>
<reference evidence="11" key="1">
    <citation type="submission" date="2023-06" db="EMBL/GenBank/DDBJ databases">
        <title>SYSU T00b26.</title>
        <authorList>
            <person name="Gao L."/>
            <person name="Fang B.-Z."/>
            <person name="Li W.-J."/>
        </authorList>
    </citation>
    <scope>NUCLEOTIDE SEQUENCE</scope>
    <source>
        <strain evidence="11">SYSU T00b26</strain>
    </source>
</reference>
<evidence type="ECO:0000256" key="4">
    <source>
        <dbReference type="ARBA" id="ARBA00021898"/>
    </source>
</evidence>
<dbReference type="SUPFAM" id="SSF101801">
    <property type="entry name" value="Surface presentation of antigens (SPOA)"/>
    <property type="match status" value="1"/>
</dbReference>
<evidence type="ECO:0000256" key="1">
    <source>
        <dbReference type="ARBA" id="ARBA00004117"/>
    </source>
</evidence>
<evidence type="ECO:0000256" key="3">
    <source>
        <dbReference type="ARBA" id="ARBA00011049"/>
    </source>
</evidence>
<evidence type="ECO:0000256" key="8">
    <source>
        <dbReference type="ARBA" id="ARBA00023136"/>
    </source>
</evidence>
<feature type="domain" description="Flagellar motor switch protein FliN-like C-terminal" evidence="10">
    <location>
        <begin position="234"/>
        <end position="301"/>
    </location>
</feature>
<organism evidence="11 12">
    <name type="scientific">Demequina zhanjiangensis</name>
    <dbReference type="NCBI Taxonomy" id="3051659"/>
    <lineage>
        <taxon>Bacteria</taxon>
        <taxon>Bacillati</taxon>
        <taxon>Actinomycetota</taxon>
        <taxon>Actinomycetes</taxon>
        <taxon>Micrococcales</taxon>
        <taxon>Demequinaceae</taxon>
        <taxon>Demequina</taxon>
    </lineage>
</organism>
<evidence type="ECO:0000259" key="10">
    <source>
        <dbReference type="Pfam" id="PF01052"/>
    </source>
</evidence>
<gene>
    <name evidence="11" type="ORF">QQX04_05095</name>
</gene>
<dbReference type="CDD" id="cd17908">
    <property type="entry name" value="FliM"/>
    <property type="match status" value="1"/>
</dbReference>
<keyword evidence="6" id="KW-0145">Chemotaxis</keyword>
<dbReference type="InterPro" id="IPR036429">
    <property type="entry name" value="SpoA-like_sf"/>
</dbReference>
<dbReference type="EMBL" id="JAUHPV010000002">
    <property type="protein sequence ID" value="MDN4472365.1"/>
    <property type="molecule type" value="Genomic_DNA"/>
</dbReference>
<keyword evidence="12" id="KW-1185">Reference proteome</keyword>
<evidence type="ECO:0000256" key="7">
    <source>
        <dbReference type="ARBA" id="ARBA00022779"/>
    </source>
</evidence>
<sequence>MTGQERTRRGRGTGTPELYDFSQPMTLTREHSRAIEVALQGFARQWGTILSSRLGLLATVDLERLDLTGYDAHINTLPASTTGVVLQFEPSRTPALLQLPTNLTMTLVDCLLGGPAVDLGMEFRELTEIEWKLMSDMLQLACTDLTNAVRTIGPLSFSLRTVRYSPSFMQLAAASEPVIVGHFQMTIGPVTAPITLMVLAEPVIAALREADEESGRSVEEQAAHDLAVNQLVDRLTEVPLPVTVRFGGHHMSAAEVGALEVGSVVSLRHGVDSPLDVVVDGVTLAHAAIGANGTRVACLVVSTQEEA</sequence>
<dbReference type="InterPro" id="IPR028976">
    <property type="entry name" value="CheC-like_sf"/>
</dbReference>
<evidence type="ECO:0000313" key="12">
    <source>
        <dbReference type="Proteomes" id="UP001172738"/>
    </source>
</evidence>
<keyword evidence="11" id="KW-0966">Cell projection</keyword>
<dbReference type="SUPFAM" id="SSF103039">
    <property type="entry name" value="CheC-like"/>
    <property type="match status" value="1"/>
</dbReference>
<dbReference type="Pfam" id="PF01052">
    <property type="entry name" value="FliMN_C"/>
    <property type="match status" value="1"/>
</dbReference>
<evidence type="ECO:0000256" key="5">
    <source>
        <dbReference type="ARBA" id="ARBA00022475"/>
    </source>
</evidence>
<dbReference type="PANTHER" id="PTHR30034">
    <property type="entry name" value="FLAGELLAR MOTOR SWITCH PROTEIN FLIM"/>
    <property type="match status" value="1"/>
</dbReference>
<comment type="caution">
    <text evidence="11">The sequence shown here is derived from an EMBL/GenBank/DDBJ whole genome shotgun (WGS) entry which is preliminary data.</text>
</comment>
<comment type="similarity">
    <text evidence="3">Belongs to the FliM family.</text>
</comment>
<evidence type="ECO:0000256" key="6">
    <source>
        <dbReference type="ARBA" id="ARBA00022500"/>
    </source>
</evidence>
<keyword evidence="9" id="KW-0975">Bacterial flagellum</keyword>
<dbReference type="RefSeq" id="WP_301126854.1">
    <property type="nucleotide sequence ID" value="NZ_JAUHPV010000002.1"/>
</dbReference>
<name>A0ABT8FZP5_9MICO</name>
<evidence type="ECO:0000256" key="2">
    <source>
        <dbReference type="ARBA" id="ARBA00004202"/>
    </source>
</evidence>